<dbReference type="EMBL" id="JAHXZN010000009">
    <property type="protein sequence ID" value="MBW6532633.1"/>
    <property type="molecule type" value="Genomic_DNA"/>
</dbReference>
<dbReference type="RefSeq" id="WP_219750230.1">
    <property type="nucleotide sequence ID" value="NZ_JAHXZN010000009.1"/>
</dbReference>
<sequence length="383" mass="41681">MKTAAPSLTSVLYWRKAVRLTITHPMSLDRRSSFRALPQRRPSATPVTRGLTRLGLLLLAVVGSAAGSGSVEAQTLSDGQTIADGLRDLAASLNLGRGLETLSLISQTPGAEEATFSSEDQRIKSSRLHASHVFSRWDDQGNLLTSPYVEFTLGKTNSTQREEFGTGSDFLRTDLRYRSRSMVLGVGAAIPATHNVRIVALALAGRSRLRIDSTFTGPDAARFYDLYEGLLNNAELKSTFIGGAVRIDYRTLLFKDTWLTLAPRYNYYHSIDDTVTDRGLQPRGSAGVATFRAGIERATKVYVGEREFFAGVFGRATELFGDKSNQFGFQRLGEIGGTLRLDYPVDPGVGIGAYASLIRGSGVTGHTLGITLTFSQLGWRSAR</sequence>
<accession>A0ABS7BSP5</accession>
<keyword evidence="2" id="KW-1185">Reference proteome</keyword>
<evidence type="ECO:0000313" key="1">
    <source>
        <dbReference type="EMBL" id="MBW6532633.1"/>
    </source>
</evidence>
<protein>
    <recommendedName>
        <fullName evidence="3">Autotransporter domain-containing protein</fullName>
    </recommendedName>
</protein>
<evidence type="ECO:0008006" key="3">
    <source>
        <dbReference type="Google" id="ProtNLM"/>
    </source>
</evidence>
<gene>
    <name evidence="1" type="ORF">KZ820_17970</name>
</gene>
<reference evidence="1 2" key="1">
    <citation type="submission" date="2021-07" db="EMBL/GenBank/DDBJ databases">
        <title>Sphingomonas sp.</title>
        <authorList>
            <person name="Feng G."/>
            <person name="Li J."/>
            <person name="Pan M."/>
        </authorList>
    </citation>
    <scope>NUCLEOTIDE SEQUENCE [LARGE SCALE GENOMIC DNA]</scope>
    <source>
        <strain evidence="1 2">RRHST34</strain>
    </source>
</reference>
<organism evidence="1 2">
    <name type="scientific">Sphingomonas citri</name>
    <dbReference type="NCBI Taxonomy" id="2862499"/>
    <lineage>
        <taxon>Bacteria</taxon>
        <taxon>Pseudomonadati</taxon>
        <taxon>Pseudomonadota</taxon>
        <taxon>Alphaproteobacteria</taxon>
        <taxon>Sphingomonadales</taxon>
        <taxon>Sphingomonadaceae</taxon>
        <taxon>Sphingomonas</taxon>
    </lineage>
</organism>
<comment type="caution">
    <text evidence="1">The sequence shown here is derived from an EMBL/GenBank/DDBJ whole genome shotgun (WGS) entry which is preliminary data.</text>
</comment>
<evidence type="ECO:0000313" key="2">
    <source>
        <dbReference type="Proteomes" id="UP000759103"/>
    </source>
</evidence>
<dbReference type="Proteomes" id="UP000759103">
    <property type="component" value="Unassembled WGS sequence"/>
</dbReference>
<proteinExistence type="predicted"/>
<name>A0ABS7BSP5_9SPHN</name>